<protein>
    <submittedName>
        <fullName evidence="2">Uncharacterized protein</fullName>
    </submittedName>
</protein>
<dbReference type="OrthoDB" id="1652634at2"/>
<keyword evidence="1" id="KW-0812">Transmembrane</keyword>
<feature type="transmembrane region" description="Helical" evidence="1">
    <location>
        <begin position="12"/>
        <end position="36"/>
    </location>
</feature>
<name>A0A3E2W0X0_CLOIN</name>
<evidence type="ECO:0000313" key="3">
    <source>
        <dbReference type="Proteomes" id="UP000260025"/>
    </source>
</evidence>
<feature type="transmembrane region" description="Helical" evidence="1">
    <location>
        <begin position="57"/>
        <end position="81"/>
    </location>
</feature>
<dbReference type="RefSeq" id="WP_117442180.1">
    <property type="nucleotide sequence ID" value="NZ_JAJFEN010000002.1"/>
</dbReference>
<proteinExistence type="predicted"/>
<dbReference type="EMBL" id="QVEV01000004">
    <property type="protein sequence ID" value="RGC17606.1"/>
    <property type="molecule type" value="Genomic_DNA"/>
</dbReference>
<accession>A0A3E2W0X0</accession>
<keyword evidence="1" id="KW-1133">Transmembrane helix</keyword>
<feature type="transmembrane region" description="Helical" evidence="1">
    <location>
        <begin position="93"/>
        <end position="110"/>
    </location>
</feature>
<evidence type="ECO:0000313" key="2">
    <source>
        <dbReference type="EMBL" id="RGC17606.1"/>
    </source>
</evidence>
<dbReference type="Proteomes" id="UP000260025">
    <property type="component" value="Unassembled WGS sequence"/>
</dbReference>
<evidence type="ECO:0000256" key="1">
    <source>
        <dbReference type="SAM" id="Phobius"/>
    </source>
</evidence>
<organism evidence="2 3">
    <name type="scientific">Clostridium innocuum</name>
    <dbReference type="NCBI Taxonomy" id="1522"/>
    <lineage>
        <taxon>Bacteria</taxon>
        <taxon>Bacillati</taxon>
        <taxon>Bacillota</taxon>
        <taxon>Clostridia</taxon>
        <taxon>Eubacteriales</taxon>
        <taxon>Clostridiaceae</taxon>
        <taxon>Clostridium</taxon>
    </lineage>
</organism>
<reference evidence="2 3" key="1">
    <citation type="submission" date="2018-08" db="EMBL/GenBank/DDBJ databases">
        <title>A genome reference for cultivated species of the human gut microbiota.</title>
        <authorList>
            <person name="Zou Y."/>
            <person name="Xue W."/>
            <person name="Luo G."/>
        </authorList>
    </citation>
    <scope>NUCLEOTIDE SEQUENCE [LARGE SCALE GENOMIC DNA]</scope>
    <source>
        <strain evidence="2 3">OF01-2LB</strain>
    </source>
</reference>
<comment type="caution">
    <text evidence="2">The sequence shown here is derived from an EMBL/GenBank/DDBJ whole genome shotgun (WGS) entry which is preliminary data.</text>
</comment>
<sequence>MNDFSIMLVKDLQLVILCFAVLMLAMGANIVLSLYYHIEITKEAFDKRKICYTAKKALMLMLGTILMVIAIDSAGTLLAPYLPDVFGKMQDTVTMAMIISTIGVAVCRYIKDAYRSFLDILKATIPMEDNEVDAKDK</sequence>
<keyword evidence="1" id="KW-0472">Membrane</keyword>
<gene>
    <name evidence="2" type="ORF">DXA38_04660</name>
</gene>
<dbReference type="AlphaFoldDB" id="A0A3E2W0X0"/>